<dbReference type="SUPFAM" id="SSF51161">
    <property type="entry name" value="Trimeric LpxA-like enzymes"/>
    <property type="match status" value="1"/>
</dbReference>
<dbReference type="Pfam" id="PF17836">
    <property type="entry name" value="PglD_N"/>
    <property type="match status" value="1"/>
</dbReference>
<dbReference type="Gene3D" id="3.40.50.20">
    <property type="match status" value="1"/>
</dbReference>
<gene>
    <name evidence="6" type="ORF">RM541_09210</name>
</gene>
<comment type="similarity">
    <text evidence="1">Belongs to the transferase hexapeptide repeat family.</text>
</comment>
<evidence type="ECO:0000259" key="5">
    <source>
        <dbReference type="Pfam" id="PF17836"/>
    </source>
</evidence>
<protein>
    <submittedName>
        <fullName evidence="6">Acetyltransferase</fullName>
    </submittedName>
</protein>
<dbReference type="NCBIfam" id="TIGR03570">
    <property type="entry name" value="NeuD_NnaD"/>
    <property type="match status" value="1"/>
</dbReference>
<comment type="caution">
    <text evidence="6">The sequence shown here is derived from an EMBL/GenBank/DDBJ whole genome shotgun (WGS) entry which is preliminary data.</text>
</comment>
<evidence type="ECO:0000256" key="1">
    <source>
        <dbReference type="ARBA" id="ARBA00007274"/>
    </source>
</evidence>
<evidence type="ECO:0000256" key="4">
    <source>
        <dbReference type="ARBA" id="ARBA00023315"/>
    </source>
</evidence>
<keyword evidence="7" id="KW-1185">Reference proteome</keyword>
<proteinExistence type="inferred from homology"/>
<evidence type="ECO:0000313" key="6">
    <source>
        <dbReference type="EMBL" id="MDT0686545.1"/>
    </source>
</evidence>
<dbReference type="InterPro" id="IPR018357">
    <property type="entry name" value="Hexapep_transf_CS"/>
</dbReference>
<sequence>MNIYGASGHAKVLIEIIHSFGGSVNYIFDDDPEIEKVLNYPVFHEILPEMIKLPTVIGVGNNIIRKKISLKFQGAFTDALIHQSAVVSESAQLGKGSVLMANSVVNAQSVIKSHCIINSGSIIEHDNIIDHFVHVSPGAVLTGNVTLGEGTHIGAGAVILPGVKIGRWVTVGAGALILKDVPDFAVVVGNPGKVIKYNTVNNE</sequence>
<organism evidence="6 7">
    <name type="scientific">Autumnicola psychrophila</name>
    <dbReference type="NCBI Taxonomy" id="3075592"/>
    <lineage>
        <taxon>Bacteria</taxon>
        <taxon>Pseudomonadati</taxon>
        <taxon>Bacteroidota</taxon>
        <taxon>Flavobacteriia</taxon>
        <taxon>Flavobacteriales</taxon>
        <taxon>Flavobacteriaceae</taxon>
        <taxon>Autumnicola</taxon>
    </lineage>
</organism>
<dbReference type="PROSITE" id="PS00101">
    <property type="entry name" value="HEXAPEP_TRANSFERASES"/>
    <property type="match status" value="1"/>
</dbReference>
<dbReference type="InterPro" id="IPR001451">
    <property type="entry name" value="Hexapep"/>
</dbReference>
<dbReference type="InterPro" id="IPR050179">
    <property type="entry name" value="Trans_hexapeptide_repeat"/>
</dbReference>
<dbReference type="CDD" id="cd03360">
    <property type="entry name" value="LbH_AT_putative"/>
    <property type="match status" value="1"/>
</dbReference>
<dbReference type="InterPro" id="IPR041561">
    <property type="entry name" value="PglD_N"/>
</dbReference>
<dbReference type="Pfam" id="PF00132">
    <property type="entry name" value="Hexapep"/>
    <property type="match status" value="1"/>
</dbReference>
<dbReference type="Proteomes" id="UP001253848">
    <property type="component" value="Unassembled WGS sequence"/>
</dbReference>
<keyword evidence="4" id="KW-0012">Acyltransferase</keyword>
<feature type="domain" description="PglD N-terminal" evidence="5">
    <location>
        <begin position="3"/>
        <end position="69"/>
    </location>
</feature>
<evidence type="ECO:0000256" key="3">
    <source>
        <dbReference type="ARBA" id="ARBA00022737"/>
    </source>
</evidence>
<reference evidence="6 7" key="1">
    <citation type="submission" date="2023-09" db="EMBL/GenBank/DDBJ databases">
        <authorList>
            <person name="Rey-Velasco X."/>
        </authorList>
    </citation>
    <scope>NUCLEOTIDE SEQUENCE [LARGE SCALE GENOMIC DNA]</scope>
    <source>
        <strain evidence="6 7">F225</strain>
    </source>
</reference>
<evidence type="ECO:0000313" key="7">
    <source>
        <dbReference type="Proteomes" id="UP001253848"/>
    </source>
</evidence>
<keyword evidence="2" id="KW-0808">Transferase</keyword>
<dbReference type="InterPro" id="IPR011004">
    <property type="entry name" value="Trimer_LpxA-like_sf"/>
</dbReference>
<dbReference type="PANTHER" id="PTHR43300">
    <property type="entry name" value="ACETYLTRANSFERASE"/>
    <property type="match status" value="1"/>
</dbReference>
<accession>A0ABU3DS70</accession>
<dbReference type="RefSeq" id="WP_311499869.1">
    <property type="nucleotide sequence ID" value="NZ_JAVRHN010000006.1"/>
</dbReference>
<name>A0ABU3DS70_9FLAO</name>
<dbReference type="InterPro" id="IPR020019">
    <property type="entry name" value="AcTrfase_PglD-like"/>
</dbReference>
<dbReference type="EMBL" id="JAVRHN010000006">
    <property type="protein sequence ID" value="MDT0686545.1"/>
    <property type="molecule type" value="Genomic_DNA"/>
</dbReference>
<dbReference type="PANTHER" id="PTHR43300:SF7">
    <property type="entry name" value="UDP-N-ACETYLBACILLOSAMINE N-ACETYLTRANSFERASE"/>
    <property type="match status" value="1"/>
</dbReference>
<dbReference type="Gene3D" id="2.160.10.10">
    <property type="entry name" value="Hexapeptide repeat proteins"/>
    <property type="match status" value="1"/>
</dbReference>
<evidence type="ECO:0000256" key="2">
    <source>
        <dbReference type="ARBA" id="ARBA00022679"/>
    </source>
</evidence>
<keyword evidence="3" id="KW-0677">Repeat</keyword>